<accession>A0A2U8PGD4</accession>
<dbReference type="CDD" id="cd13578">
    <property type="entry name" value="PBP2_Bug27"/>
    <property type="match status" value="1"/>
</dbReference>
<dbReference type="SUPFAM" id="SSF53850">
    <property type="entry name" value="Periplasmic binding protein-like II"/>
    <property type="match status" value="1"/>
</dbReference>
<dbReference type="KEGG" id="bot:CIT37_35345"/>
<dbReference type="Gene3D" id="3.40.190.10">
    <property type="entry name" value="Periplasmic binding protein-like II"/>
    <property type="match status" value="1"/>
</dbReference>
<dbReference type="PIRSF" id="PIRSF017082">
    <property type="entry name" value="YflP"/>
    <property type="match status" value="1"/>
</dbReference>
<reference evidence="2 3" key="2">
    <citation type="journal article" date="2017" name="Syst. Appl. Microbiol.">
        <title>Soybeans inoculated with root zone soils of Canadian native legumes harbour diverse and novel Bradyrhizobium spp. that possess agricultural potential.</title>
        <authorList>
            <person name="Bromfield E.S.P."/>
            <person name="Cloutier S."/>
            <person name="Tambong J.T."/>
            <person name="Tran Thi T.V."/>
        </authorList>
    </citation>
    <scope>NUCLEOTIDE SEQUENCE [LARGE SCALE GENOMIC DNA]</scope>
    <source>
        <strain evidence="2 3">OO99</strain>
    </source>
</reference>
<dbReference type="InterPro" id="IPR042100">
    <property type="entry name" value="Bug_dom1"/>
</dbReference>
<dbReference type="PANTHER" id="PTHR42928:SF5">
    <property type="entry name" value="BLR1237 PROTEIN"/>
    <property type="match status" value="1"/>
</dbReference>
<dbReference type="PANTHER" id="PTHR42928">
    <property type="entry name" value="TRICARBOXYLATE-BINDING PROTEIN"/>
    <property type="match status" value="1"/>
</dbReference>
<name>A0A2U8PGD4_9BRAD</name>
<protein>
    <submittedName>
        <fullName evidence="2">Tripartite tricarboxylate transporter substrate binding protein</fullName>
    </submittedName>
</protein>
<evidence type="ECO:0000313" key="3">
    <source>
        <dbReference type="Proteomes" id="UP000215703"/>
    </source>
</evidence>
<dbReference type="Gene3D" id="3.40.190.150">
    <property type="entry name" value="Bordetella uptake gene, domain 1"/>
    <property type="match status" value="1"/>
</dbReference>
<dbReference type="AlphaFoldDB" id="A0A2U8PGD4"/>
<dbReference type="EMBL" id="CP029425">
    <property type="protein sequence ID" value="AWL96821.1"/>
    <property type="molecule type" value="Genomic_DNA"/>
</dbReference>
<reference evidence="2 3" key="1">
    <citation type="journal article" date="2014" name="Int. J. Syst. Evol. Microbiol.">
        <title>Bradyrhizobium ottawaense sp. nov., a symbiotic nitrogen fixing bacterium from root nodules of soybeans in Canada.</title>
        <authorList>
            <person name="Yu X."/>
            <person name="Cloutier S."/>
            <person name="Tambong J.T."/>
            <person name="Bromfield E.S."/>
        </authorList>
    </citation>
    <scope>NUCLEOTIDE SEQUENCE [LARGE SCALE GENOMIC DNA]</scope>
    <source>
        <strain evidence="2 3">OO99</strain>
    </source>
</reference>
<sequence>MSSLTRRTIVGSGLATALSASPLLRAAKAQTYPQRPVKIIVPYAAGGASDIIARLISSEMERALGQPFIVDNRGGGASMVGTQAVATASPDGQTIGMIDSAFVINPGLFRAKLPYNTKSDFAPISLLAASPLVLVVHPSVAANSLQEFVALAKAQPGKINFASAGLGTAIHLAGEQLRQAAEIDILHVPYRGGAPAITDLIGGQVQMTFATVAAIGQQVRQGVVRALAVTGDGRVAQLPDVPTMAEAGLPAVDATPIFGLVGPAALPPVIIDKLAEVAGKAFKGEALRLRMTELGFISVGSSPSEFAARIDDEITKWARIVENGNIQPG</sequence>
<dbReference type="Proteomes" id="UP000215703">
    <property type="component" value="Chromosome"/>
</dbReference>
<gene>
    <name evidence="2" type="ORF">CIT37_35345</name>
</gene>
<dbReference type="InterPro" id="IPR005064">
    <property type="entry name" value="BUG"/>
</dbReference>
<evidence type="ECO:0000256" key="1">
    <source>
        <dbReference type="ARBA" id="ARBA00006987"/>
    </source>
</evidence>
<organism evidence="2 3">
    <name type="scientific">Bradyrhizobium ottawaense</name>
    <dbReference type="NCBI Taxonomy" id="931866"/>
    <lineage>
        <taxon>Bacteria</taxon>
        <taxon>Pseudomonadati</taxon>
        <taxon>Pseudomonadota</taxon>
        <taxon>Alphaproteobacteria</taxon>
        <taxon>Hyphomicrobiales</taxon>
        <taxon>Nitrobacteraceae</taxon>
        <taxon>Bradyrhizobium</taxon>
    </lineage>
</organism>
<dbReference type="GeneID" id="92967942"/>
<dbReference type="RefSeq" id="WP_095425836.1">
    <property type="nucleotide sequence ID" value="NZ_CP029425.2"/>
</dbReference>
<dbReference type="Pfam" id="PF03401">
    <property type="entry name" value="TctC"/>
    <property type="match status" value="1"/>
</dbReference>
<evidence type="ECO:0000313" key="2">
    <source>
        <dbReference type="EMBL" id="AWL96821.1"/>
    </source>
</evidence>
<comment type="similarity">
    <text evidence="1">Belongs to the UPF0065 (bug) family.</text>
</comment>
<proteinExistence type="inferred from homology"/>